<accession>A0A918TNN5</accession>
<dbReference type="InterPro" id="IPR008893">
    <property type="entry name" value="WGR_domain"/>
</dbReference>
<sequence>MSGNTTYLELSQDGGGAHKFYEVTVDGLNVTVRYGRIGTAGQVQASAFPTAEKARAAAARKVGEKVRKGYAPAVRGGRAARPVTRRQVASAPSTARAVAPVLWRFRTGAAAFGIHISEDRCWVGNEAGDVYTLGHDGEVLARYQLPDGVKCLVADDFWIYAGCDDGTVYDLSAKLPFAAYEIASDVDIFWLDIHEGVLNVADRNGGLTVIDHEDEYQWSRKSTGSHAWMVRRDDRAVYHGHGSGVTAYAQDGGGELWHTATTGSVLFGWQEDHSVYAGTNRHVVQRLSKTDGAVEATYRCDAAVYSCATAPGGRYVFAADCASSVYCFTADGTRLWKLGTGSGSALSMQYLDEKLYMVTTEGSLVCVDASEAAIAAAQSGTVPVPLDVKSAAALPTYAPATTVRTVTAPPASGVVVECVQESGRLRVHVVSDGYEPSWNVQFPRHIRQAGARYVVEALSPAASGFYRVRGEIQRLL</sequence>
<evidence type="ECO:0000313" key="2">
    <source>
        <dbReference type="EMBL" id="GHC56175.1"/>
    </source>
</evidence>
<proteinExistence type="predicted"/>
<dbReference type="InterPro" id="IPR050458">
    <property type="entry name" value="LolB"/>
</dbReference>
<evidence type="ECO:0000259" key="1">
    <source>
        <dbReference type="PROSITE" id="PS51977"/>
    </source>
</evidence>
<name>A0A918TNN5_STRCJ</name>
<dbReference type="InterPro" id="IPR015943">
    <property type="entry name" value="WD40/YVTN_repeat-like_dom_sf"/>
</dbReference>
<dbReference type="Proteomes" id="UP000646244">
    <property type="component" value="Unassembled WGS sequence"/>
</dbReference>
<dbReference type="Gene3D" id="2.130.10.10">
    <property type="entry name" value="YVTN repeat-like/Quinoprotein amine dehydrogenase"/>
    <property type="match status" value="1"/>
</dbReference>
<dbReference type="Gene3D" id="2.20.140.10">
    <property type="entry name" value="WGR domain"/>
    <property type="match status" value="1"/>
</dbReference>
<dbReference type="AlphaFoldDB" id="A0A918TNN5"/>
<dbReference type="RefSeq" id="WP_190110836.1">
    <property type="nucleotide sequence ID" value="NZ_BMVB01000011.1"/>
</dbReference>
<reference evidence="2" key="1">
    <citation type="journal article" date="2014" name="Int. J. Syst. Evol. Microbiol.">
        <title>Complete genome sequence of Corynebacterium casei LMG S-19264T (=DSM 44701T), isolated from a smear-ripened cheese.</title>
        <authorList>
            <consortium name="US DOE Joint Genome Institute (JGI-PGF)"/>
            <person name="Walter F."/>
            <person name="Albersmeier A."/>
            <person name="Kalinowski J."/>
            <person name="Ruckert C."/>
        </authorList>
    </citation>
    <scope>NUCLEOTIDE SEQUENCE</scope>
    <source>
        <strain evidence="2">JCM 4633</strain>
    </source>
</reference>
<comment type="caution">
    <text evidence="2">The sequence shown here is derived from an EMBL/GenBank/DDBJ whole genome shotgun (WGS) entry which is preliminary data.</text>
</comment>
<dbReference type="InterPro" id="IPR002372">
    <property type="entry name" value="PQQ_rpt_dom"/>
</dbReference>
<feature type="domain" description="WGR" evidence="1">
    <location>
        <begin position="1"/>
        <end position="87"/>
    </location>
</feature>
<reference evidence="2" key="2">
    <citation type="submission" date="2020-09" db="EMBL/GenBank/DDBJ databases">
        <authorList>
            <person name="Sun Q."/>
            <person name="Ohkuma M."/>
        </authorList>
    </citation>
    <scope>NUCLEOTIDE SEQUENCE</scope>
    <source>
        <strain evidence="2">JCM 4633</strain>
    </source>
</reference>
<dbReference type="PANTHER" id="PTHR30634:SF13">
    <property type="entry name" value="PROTEIN YEHF"/>
    <property type="match status" value="1"/>
</dbReference>
<gene>
    <name evidence="2" type="ORF">GCM10010507_35900</name>
</gene>
<protein>
    <submittedName>
        <fullName evidence="2">Molybdenum metabolism regulator</fullName>
    </submittedName>
</protein>
<dbReference type="PANTHER" id="PTHR30634">
    <property type="entry name" value="OUTER MEMBRANE LOLAB LIPOPROTEIN INSERTION APPARATUS"/>
    <property type="match status" value="1"/>
</dbReference>
<dbReference type="InterPro" id="IPR036930">
    <property type="entry name" value="WGR_dom_sf"/>
</dbReference>
<dbReference type="Pfam" id="PF13360">
    <property type="entry name" value="PQQ_2"/>
    <property type="match status" value="1"/>
</dbReference>
<dbReference type="Pfam" id="PF05406">
    <property type="entry name" value="WGR"/>
    <property type="match status" value="1"/>
</dbReference>
<organism evidence="2 3">
    <name type="scientific">Streptomyces cinnamoneus</name>
    <name type="common">Streptoverticillium cinnamoneum</name>
    <dbReference type="NCBI Taxonomy" id="53446"/>
    <lineage>
        <taxon>Bacteria</taxon>
        <taxon>Bacillati</taxon>
        <taxon>Actinomycetota</taxon>
        <taxon>Actinomycetes</taxon>
        <taxon>Kitasatosporales</taxon>
        <taxon>Streptomycetaceae</taxon>
        <taxon>Streptomyces</taxon>
        <taxon>Streptomyces cinnamoneus group</taxon>
    </lineage>
</organism>
<dbReference type="InterPro" id="IPR049809">
    <property type="entry name" value="YehF/YfeS-like_WGR"/>
</dbReference>
<dbReference type="InterPro" id="IPR011047">
    <property type="entry name" value="Quinoprotein_ADH-like_sf"/>
</dbReference>
<dbReference type="PROSITE" id="PS51977">
    <property type="entry name" value="WGR"/>
    <property type="match status" value="1"/>
</dbReference>
<evidence type="ECO:0000313" key="3">
    <source>
        <dbReference type="Proteomes" id="UP000646244"/>
    </source>
</evidence>
<dbReference type="CDD" id="cd07996">
    <property type="entry name" value="WGR_MMR_like"/>
    <property type="match status" value="1"/>
</dbReference>
<dbReference type="SUPFAM" id="SSF50998">
    <property type="entry name" value="Quinoprotein alcohol dehydrogenase-like"/>
    <property type="match status" value="1"/>
</dbReference>
<dbReference type="SUPFAM" id="SSF142921">
    <property type="entry name" value="WGR domain-like"/>
    <property type="match status" value="1"/>
</dbReference>
<dbReference type="EMBL" id="BMVB01000011">
    <property type="protein sequence ID" value="GHC56175.1"/>
    <property type="molecule type" value="Genomic_DNA"/>
</dbReference>
<dbReference type="SMART" id="SM00773">
    <property type="entry name" value="WGR"/>
    <property type="match status" value="1"/>
</dbReference>